<gene>
    <name evidence="4" type="ORF">M3M40_01945</name>
</gene>
<evidence type="ECO:0000256" key="2">
    <source>
        <dbReference type="SAM" id="SignalP"/>
    </source>
</evidence>
<protein>
    <recommendedName>
        <fullName evidence="3">DUF5978 domain-containing protein</fullName>
    </recommendedName>
</protein>
<evidence type="ECO:0000259" key="3">
    <source>
        <dbReference type="Pfam" id="PF19405"/>
    </source>
</evidence>
<feature type="domain" description="DUF5978" evidence="3">
    <location>
        <begin position="714"/>
        <end position="771"/>
    </location>
</feature>
<feature type="domain" description="DUF5978" evidence="3">
    <location>
        <begin position="275"/>
        <end position="333"/>
    </location>
</feature>
<evidence type="ECO:0000256" key="1">
    <source>
        <dbReference type="SAM" id="Phobius"/>
    </source>
</evidence>
<dbReference type="InterPro" id="IPR046021">
    <property type="entry name" value="DUF5978"/>
</dbReference>
<dbReference type="Gene3D" id="2.60.120.260">
    <property type="entry name" value="Galactose-binding domain-like"/>
    <property type="match status" value="1"/>
</dbReference>
<keyword evidence="1" id="KW-0812">Transmembrane</keyword>
<feature type="domain" description="DUF5978" evidence="3">
    <location>
        <begin position="787"/>
        <end position="845"/>
    </location>
</feature>
<evidence type="ECO:0000313" key="5">
    <source>
        <dbReference type="Proteomes" id="UP001055911"/>
    </source>
</evidence>
<reference evidence="4" key="1">
    <citation type="submission" date="2022-05" db="EMBL/GenBank/DDBJ databases">
        <authorList>
            <person name="Oliphant S.A."/>
            <person name="Watson-Haigh N.S."/>
            <person name="Sumby K.M."/>
            <person name="Gardner J.M."/>
            <person name="Jiranek V."/>
        </authorList>
    </citation>
    <scope>NUCLEOTIDE SEQUENCE</scope>
    <source>
        <strain evidence="4">KI4_B1</strain>
    </source>
</reference>
<feature type="domain" description="DUF5978" evidence="3">
    <location>
        <begin position="567"/>
        <end position="625"/>
    </location>
</feature>
<sequence length="912" mass="98919">MKCKWKIIFSGFVVTQMLVAYPQIVDAAPVSSATVSNVTAQDQLADHIVNGSFEEPVLPANSINITSENNVPGWSTTAGDHNIEMMNGNGGKYHNFRPAVGNQWAEINANEPGELYQVVKSIPGTIMHWSLYHAGRDQTDTMDINIGTLTNHSAVRRVSSPNRTWTRYDGYYEVPDGQTETYFGFKSVTSKEPSYGNYIDGVEFSVYSKTPMQPVNANNGEVIPPSENKFDFPPVNGNEGDQITIDPNTLPDIPGYNKPKEPFTVTIPADGTPIDIPYTPIPEPETPSQPVDQNGNVIPHTGIDFPKYPGKPGDQITIDPNTLPDLPGYNKPQEPFTVTIPADGTPIDIPYTPLPEPETPSQPVDQNGKVIPHTGIDFPKYHGKPGDQITIDPNTLPDLPGYNKPQEPFTVTIPADGTPINIPYTPLPEPETPSQPVDPNGKVIPHTGIDFPKYPGKPGDQITIDPNTLPDLPGYEKPKTTFTVTIPADGTPIDIPYTPLPEPETPSQPVDQNGNVIPHTGIDFPKYPGKPGDQITIDPNTLPDLPGYEKPKTPFTVTIPADGTPIDIPYTPLPEPETPSQPVDQNGNVIPHTGIDFPKYPGKPGDQITIDPNTLPDLPGYNKPQEPFTVTIPADGTPIDIPYTPLPEPETPSQPVDQNGKVIPHTGIDFPKYHGKPGDQITIDPNTLPDLPGYNKPQEPFTVTIPADGTPINIPYTPLPEPETPSQPVDPNGKVIPHTGIDFPKYPGKPGDQITIDPNTLPDLPGYNKPQEPFTVTIPADGTPINIPYTPLPEPETPSQPVDPNGKVIPHTGIDFPKYPGKPGDQITIDPNTLPDLPGYNKPKTSFTVTIPVAGNLINIPYTRGSDRQVVSQHQAKQPLIPQLGAQHSMAVVILGLILLLLSLLMVILFGY</sequence>
<feature type="chain" id="PRO_5040516051" description="DUF5978 domain-containing protein" evidence="2">
    <location>
        <begin position="28"/>
        <end position="912"/>
    </location>
</feature>
<feature type="domain" description="DUF5978" evidence="3">
    <location>
        <begin position="422"/>
        <end position="480"/>
    </location>
</feature>
<feature type="domain" description="DUF5978" evidence="3">
    <location>
        <begin position="494"/>
        <end position="553"/>
    </location>
</feature>
<feature type="transmembrane region" description="Helical" evidence="1">
    <location>
        <begin position="890"/>
        <end position="910"/>
    </location>
</feature>
<keyword evidence="2" id="KW-0732">Signal</keyword>
<proteinExistence type="predicted"/>
<feature type="signal peptide" evidence="2">
    <location>
        <begin position="1"/>
        <end position="27"/>
    </location>
</feature>
<accession>A0A9Q9E3I9</accession>
<feature type="domain" description="DUF5978" evidence="3">
    <location>
        <begin position="348"/>
        <end position="406"/>
    </location>
</feature>
<feature type="domain" description="DUF5978" evidence="3">
    <location>
        <begin position="640"/>
        <end position="698"/>
    </location>
</feature>
<evidence type="ECO:0000313" key="4">
    <source>
        <dbReference type="EMBL" id="USS89573.1"/>
    </source>
</evidence>
<keyword evidence="5" id="KW-1185">Reference proteome</keyword>
<feature type="domain" description="DUF5978" evidence="3">
    <location>
        <begin position="208"/>
        <end position="261"/>
    </location>
</feature>
<organism evidence="4 5">
    <name type="scientific">Fructilactobacillus cliffordii</name>
    <dbReference type="NCBI Taxonomy" id="2940299"/>
    <lineage>
        <taxon>Bacteria</taxon>
        <taxon>Bacillati</taxon>
        <taxon>Bacillota</taxon>
        <taxon>Bacilli</taxon>
        <taxon>Lactobacillales</taxon>
        <taxon>Lactobacillaceae</taxon>
        <taxon>Fructilactobacillus</taxon>
    </lineage>
</organism>
<dbReference type="EMBL" id="CP097119">
    <property type="protein sequence ID" value="USS89573.1"/>
    <property type="molecule type" value="Genomic_DNA"/>
</dbReference>
<dbReference type="Proteomes" id="UP001055911">
    <property type="component" value="Chromosome"/>
</dbReference>
<keyword evidence="1" id="KW-0472">Membrane</keyword>
<dbReference type="Pfam" id="PF19405">
    <property type="entry name" value="DUF5978"/>
    <property type="match status" value="9"/>
</dbReference>
<dbReference type="AlphaFoldDB" id="A0A9Q9E3I9"/>
<name>A0A9Q9E3I9_9LACO</name>
<dbReference type="RefSeq" id="WP_252767123.1">
    <property type="nucleotide sequence ID" value="NZ_CP097119.1"/>
</dbReference>
<keyword evidence="1" id="KW-1133">Transmembrane helix</keyword>